<dbReference type="RefSeq" id="WP_106760932.1">
    <property type="nucleotide sequence ID" value="NZ_PXNP01000009.1"/>
</dbReference>
<evidence type="ECO:0000313" key="5">
    <source>
        <dbReference type="Proteomes" id="UP000239866"/>
    </source>
</evidence>
<dbReference type="OrthoDB" id="6495095at2"/>
<evidence type="ECO:0000259" key="3">
    <source>
        <dbReference type="PROSITE" id="PS50983"/>
    </source>
</evidence>
<dbReference type="PANTHER" id="PTHR30535">
    <property type="entry name" value="VITAMIN B12-BINDING PROTEIN"/>
    <property type="match status" value="1"/>
</dbReference>
<dbReference type="CDD" id="cd01144">
    <property type="entry name" value="BtuF"/>
    <property type="match status" value="1"/>
</dbReference>
<feature type="signal peptide" evidence="2">
    <location>
        <begin position="1"/>
        <end position="18"/>
    </location>
</feature>
<sequence length="293" mass="31333">MAIGILMLLLVLSSHALADVCATDDTGAMLCLPEPARRIVTLSPGATELVFAAGAGGQVVAVVEYSDYPPEANALPSIGSHTRIDLEALVALKPDLVVTWVSGNPVEQVATLETLGVASFAIEPRTFEGVSSVLERLAVLAGTGAEGDREAARFRRGINELAEQYRGRKPVRVFYQVWDQPLMTINDEHLIGKVISMCGGQNIFAGVDRLVPRIGPEDVLAGNPEAILSGGADEDGNSYTSLERWQSFTSMKAVEADNLFIIPASPISRPTPRLLEGARTVCEKLDVARARLQ</sequence>
<dbReference type="InterPro" id="IPR050902">
    <property type="entry name" value="ABC_Transporter_SBP"/>
</dbReference>
<protein>
    <submittedName>
        <fullName evidence="4">Cobalamin-binding protein</fullName>
    </submittedName>
</protein>
<proteinExistence type="predicted"/>
<keyword evidence="1 2" id="KW-0732">Signal</keyword>
<comment type="caution">
    <text evidence="4">The sequence shown here is derived from an EMBL/GenBank/DDBJ whole genome shotgun (WGS) entry which is preliminary data.</text>
</comment>
<dbReference type="NCBIfam" id="NF038402">
    <property type="entry name" value="TroA_like"/>
    <property type="match status" value="1"/>
</dbReference>
<organism evidence="4 5">
    <name type="scientific">Marinobacter fuscus</name>
    <dbReference type="NCBI Taxonomy" id="2109942"/>
    <lineage>
        <taxon>Bacteria</taxon>
        <taxon>Pseudomonadati</taxon>
        <taxon>Pseudomonadota</taxon>
        <taxon>Gammaproteobacteria</taxon>
        <taxon>Pseudomonadales</taxon>
        <taxon>Marinobacteraceae</taxon>
        <taxon>Marinobacter</taxon>
    </lineage>
</organism>
<dbReference type="Proteomes" id="UP000239866">
    <property type="component" value="Unassembled WGS sequence"/>
</dbReference>
<dbReference type="Gene3D" id="3.40.50.1980">
    <property type="entry name" value="Nitrogenase molybdenum iron protein domain"/>
    <property type="match status" value="2"/>
</dbReference>
<dbReference type="Pfam" id="PF01497">
    <property type="entry name" value="Peripla_BP_2"/>
    <property type="match status" value="1"/>
</dbReference>
<evidence type="ECO:0000313" key="4">
    <source>
        <dbReference type="EMBL" id="PSF13359.1"/>
    </source>
</evidence>
<dbReference type="InterPro" id="IPR002491">
    <property type="entry name" value="ABC_transptr_periplasmic_BD"/>
</dbReference>
<feature type="chain" id="PRO_5015767461" evidence="2">
    <location>
        <begin position="19"/>
        <end position="293"/>
    </location>
</feature>
<dbReference type="SUPFAM" id="SSF53807">
    <property type="entry name" value="Helical backbone' metal receptor"/>
    <property type="match status" value="1"/>
</dbReference>
<evidence type="ECO:0000256" key="1">
    <source>
        <dbReference type="ARBA" id="ARBA00022729"/>
    </source>
</evidence>
<dbReference type="AlphaFoldDB" id="A0A2T1KTC4"/>
<dbReference type="InterPro" id="IPR054828">
    <property type="entry name" value="Vit_B12_bind_prot"/>
</dbReference>
<keyword evidence="5" id="KW-1185">Reference proteome</keyword>
<evidence type="ECO:0000256" key="2">
    <source>
        <dbReference type="SAM" id="SignalP"/>
    </source>
</evidence>
<name>A0A2T1KTC4_9GAMM</name>
<accession>A0A2T1KTC4</accession>
<dbReference type="PROSITE" id="PS50983">
    <property type="entry name" value="FE_B12_PBP"/>
    <property type="match status" value="1"/>
</dbReference>
<gene>
    <name evidence="4" type="ORF">C7H09_01745</name>
</gene>
<dbReference type="GO" id="GO:0071281">
    <property type="term" value="P:cellular response to iron ion"/>
    <property type="evidence" value="ECO:0007669"/>
    <property type="project" value="TreeGrafter"/>
</dbReference>
<reference evidence="4 5" key="1">
    <citation type="submission" date="2018-03" db="EMBL/GenBank/DDBJ databases">
        <title>Marinobacter brunus sp. nov., a marine bacterium of Gamma-proteobacteria isolated from the surface seawater of the South China Sea.</title>
        <authorList>
            <person name="Cheng H."/>
            <person name="Wu Y.-H."/>
            <person name="Xamxidin M."/>
            <person name="Xu X.-W."/>
        </authorList>
    </citation>
    <scope>NUCLEOTIDE SEQUENCE [LARGE SCALE GENOMIC DNA]</scope>
    <source>
        <strain evidence="4 5">NH169-3</strain>
    </source>
</reference>
<dbReference type="EMBL" id="PXNP01000009">
    <property type="protein sequence ID" value="PSF13359.1"/>
    <property type="molecule type" value="Genomic_DNA"/>
</dbReference>
<feature type="domain" description="Fe/B12 periplasmic-binding" evidence="3">
    <location>
        <begin position="38"/>
        <end position="293"/>
    </location>
</feature>
<dbReference type="PANTHER" id="PTHR30535:SF34">
    <property type="entry name" value="MOLYBDATE-BINDING PROTEIN MOLA"/>
    <property type="match status" value="1"/>
</dbReference>